<dbReference type="InterPro" id="IPR051490">
    <property type="entry name" value="THEM6_lcsJ_thioesterase"/>
</dbReference>
<keyword evidence="2" id="KW-0812">Transmembrane</keyword>
<keyword evidence="4" id="KW-1185">Reference proteome</keyword>
<comment type="similarity">
    <text evidence="1">Belongs to the lcsJ thioesterase family.</text>
</comment>
<evidence type="ECO:0000313" key="3">
    <source>
        <dbReference type="EMBL" id="EJU04944.1"/>
    </source>
</evidence>
<keyword evidence="2" id="KW-0472">Membrane</keyword>
<protein>
    <recommendedName>
        <fullName evidence="5">Thioesterase/thiol ester dehydrase-isomerase</fullName>
    </recommendedName>
</protein>
<gene>
    <name evidence="3" type="ORF">DACRYDRAFT_114252</name>
</gene>
<dbReference type="EMBL" id="JH795857">
    <property type="protein sequence ID" value="EJU04944.1"/>
    <property type="molecule type" value="Genomic_DNA"/>
</dbReference>
<dbReference type="AlphaFoldDB" id="M5G851"/>
<dbReference type="RefSeq" id="XP_040631838.1">
    <property type="nucleotide sequence ID" value="XM_040769785.1"/>
</dbReference>
<evidence type="ECO:0000313" key="4">
    <source>
        <dbReference type="Proteomes" id="UP000030653"/>
    </source>
</evidence>
<keyword evidence="2" id="KW-1133">Transmembrane helix</keyword>
<dbReference type="OMA" id="ECDWNGH"/>
<reference evidence="3 4" key="1">
    <citation type="journal article" date="2012" name="Science">
        <title>The Paleozoic origin of enzymatic lignin decomposition reconstructed from 31 fungal genomes.</title>
        <authorList>
            <person name="Floudas D."/>
            <person name="Binder M."/>
            <person name="Riley R."/>
            <person name="Barry K."/>
            <person name="Blanchette R.A."/>
            <person name="Henrissat B."/>
            <person name="Martinez A.T."/>
            <person name="Otillar R."/>
            <person name="Spatafora J.W."/>
            <person name="Yadav J.S."/>
            <person name="Aerts A."/>
            <person name="Benoit I."/>
            <person name="Boyd A."/>
            <person name="Carlson A."/>
            <person name="Copeland A."/>
            <person name="Coutinho P.M."/>
            <person name="de Vries R.P."/>
            <person name="Ferreira P."/>
            <person name="Findley K."/>
            <person name="Foster B."/>
            <person name="Gaskell J."/>
            <person name="Glotzer D."/>
            <person name="Gorecki P."/>
            <person name="Heitman J."/>
            <person name="Hesse C."/>
            <person name="Hori C."/>
            <person name="Igarashi K."/>
            <person name="Jurgens J.A."/>
            <person name="Kallen N."/>
            <person name="Kersten P."/>
            <person name="Kohler A."/>
            <person name="Kuees U."/>
            <person name="Kumar T.K.A."/>
            <person name="Kuo A."/>
            <person name="LaButti K."/>
            <person name="Larrondo L.F."/>
            <person name="Lindquist E."/>
            <person name="Ling A."/>
            <person name="Lombard V."/>
            <person name="Lucas S."/>
            <person name="Lundell T."/>
            <person name="Martin R."/>
            <person name="McLaughlin D.J."/>
            <person name="Morgenstern I."/>
            <person name="Morin E."/>
            <person name="Murat C."/>
            <person name="Nagy L.G."/>
            <person name="Nolan M."/>
            <person name="Ohm R.A."/>
            <person name="Patyshakuliyeva A."/>
            <person name="Rokas A."/>
            <person name="Ruiz-Duenas F.J."/>
            <person name="Sabat G."/>
            <person name="Salamov A."/>
            <person name="Samejima M."/>
            <person name="Schmutz J."/>
            <person name="Slot J.C."/>
            <person name="St John F."/>
            <person name="Stenlid J."/>
            <person name="Sun H."/>
            <person name="Sun S."/>
            <person name="Syed K."/>
            <person name="Tsang A."/>
            <person name="Wiebenga A."/>
            <person name="Young D."/>
            <person name="Pisabarro A."/>
            <person name="Eastwood D.C."/>
            <person name="Martin F."/>
            <person name="Cullen D."/>
            <person name="Grigoriev I.V."/>
            <person name="Hibbett D.S."/>
        </authorList>
    </citation>
    <scope>NUCLEOTIDE SEQUENCE [LARGE SCALE GENOMIC DNA]</scope>
    <source>
        <strain evidence="3 4">DJM-731 SS1</strain>
    </source>
</reference>
<dbReference type="OrthoDB" id="265761at2759"/>
<feature type="transmembrane region" description="Helical" evidence="2">
    <location>
        <begin position="14"/>
        <end position="34"/>
    </location>
</feature>
<dbReference type="GeneID" id="63684847"/>
<dbReference type="Gene3D" id="3.10.129.10">
    <property type="entry name" value="Hotdog Thioesterase"/>
    <property type="match status" value="1"/>
</dbReference>
<dbReference type="HOGENOM" id="CLU_043860_0_0_1"/>
<dbReference type="PANTHER" id="PTHR12475:SF4">
    <property type="entry name" value="PROTEIN THEM6"/>
    <property type="match status" value="1"/>
</dbReference>
<proteinExistence type="inferred from homology"/>
<dbReference type="PANTHER" id="PTHR12475">
    <property type="match status" value="1"/>
</dbReference>
<dbReference type="SUPFAM" id="SSF54637">
    <property type="entry name" value="Thioesterase/thiol ester dehydrase-isomerase"/>
    <property type="match status" value="1"/>
</dbReference>
<evidence type="ECO:0008006" key="5">
    <source>
        <dbReference type="Google" id="ProtNLM"/>
    </source>
</evidence>
<name>M5G851_DACPD</name>
<organism evidence="3 4">
    <name type="scientific">Dacryopinax primogenitus (strain DJM 731)</name>
    <name type="common">Brown rot fungus</name>
    <dbReference type="NCBI Taxonomy" id="1858805"/>
    <lineage>
        <taxon>Eukaryota</taxon>
        <taxon>Fungi</taxon>
        <taxon>Dikarya</taxon>
        <taxon>Basidiomycota</taxon>
        <taxon>Agaricomycotina</taxon>
        <taxon>Dacrymycetes</taxon>
        <taxon>Dacrymycetales</taxon>
        <taxon>Dacrymycetaceae</taxon>
        <taxon>Dacryopinax</taxon>
    </lineage>
</organism>
<dbReference type="Proteomes" id="UP000030653">
    <property type="component" value="Unassembled WGS sequence"/>
</dbReference>
<sequence>MVTLLDLLPSLGTVLKYFFILLLAVNIRSFPLMWHIRTLFESNWLAHLRRFLSGNPQKFLEANSPIGVSPFSCLHVMQGLATPDDCDMFGHMSNSSYAKTLDIMRMQFGADFFLTWFSSYKGTCPMGAADYSFIKEIPIMGRYEIRSTIGGWDHKWLCVVSYFVSYPKIRQSGSPEQVLTPPAPLPAALFPPNAILHTVCISRMCFKQRRLTVPPAIAMSLSGMGGSESLGRVRWERVQLLNAEGRMKKMLRTGEWKDELCRPGKEGGWGMDEMEEERKMGMEACGKTYAGMELLRPVVEV</sequence>
<accession>M5G851</accession>
<dbReference type="InterPro" id="IPR029069">
    <property type="entry name" value="HotDog_dom_sf"/>
</dbReference>
<evidence type="ECO:0000256" key="1">
    <source>
        <dbReference type="ARBA" id="ARBA00038476"/>
    </source>
</evidence>
<dbReference type="Pfam" id="PF13279">
    <property type="entry name" value="4HBT_2"/>
    <property type="match status" value="1"/>
</dbReference>
<evidence type="ECO:0000256" key="2">
    <source>
        <dbReference type="SAM" id="Phobius"/>
    </source>
</evidence>